<keyword evidence="1" id="KW-0808">Transferase</keyword>
<organism evidence="1 2">
    <name type="scientific">Naumannella cuiyingiana</name>
    <dbReference type="NCBI Taxonomy" id="1347891"/>
    <lineage>
        <taxon>Bacteria</taxon>
        <taxon>Bacillati</taxon>
        <taxon>Actinomycetota</taxon>
        <taxon>Actinomycetes</taxon>
        <taxon>Propionibacteriales</taxon>
        <taxon>Propionibacteriaceae</taxon>
        <taxon>Naumannella</taxon>
    </lineage>
</organism>
<proteinExistence type="predicted"/>
<dbReference type="InterPro" id="IPR003448">
    <property type="entry name" value="Mopterin_biosynth_MoaE"/>
</dbReference>
<dbReference type="SUPFAM" id="SSF54690">
    <property type="entry name" value="Molybdopterin synthase subunit MoaE"/>
    <property type="match status" value="1"/>
</dbReference>
<dbReference type="PANTHER" id="PTHR23404">
    <property type="entry name" value="MOLYBDOPTERIN SYNTHASE RELATED"/>
    <property type="match status" value="1"/>
</dbReference>
<accession>A0A7Z0D6H3</accession>
<dbReference type="GO" id="GO:0030366">
    <property type="term" value="F:molybdopterin synthase activity"/>
    <property type="evidence" value="ECO:0007669"/>
    <property type="project" value="UniProtKB-EC"/>
</dbReference>
<comment type="caution">
    <text evidence="1">The sequence shown here is derived from an EMBL/GenBank/DDBJ whole genome shotgun (WGS) entry which is preliminary data.</text>
</comment>
<gene>
    <name evidence="1" type="ORF">GGQ54_000324</name>
</gene>
<sequence length="147" mass="15042">MSTSLPERVLGVRLGPEPIDVASVIDAVADPACGGLGLFVGTVRDTDEATGPGEVTGLTYTAHPAAADELARVAAEVASRHDVRGVAVEHRTGSLRVGDIAVVVACAAVHRAPALAACADLIDTLKEQVPIWKEQTWAGGASTWPGV</sequence>
<evidence type="ECO:0000313" key="1">
    <source>
        <dbReference type="EMBL" id="NYI69764.1"/>
    </source>
</evidence>
<evidence type="ECO:0000313" key="2">
    <source>
        <dbReference type="Proteomes" id="UP000527616"/>
    </source>
</evidence>
<dbReference type="Gene3D" id="3.90.1170.40">
    <property type="entry name" value="Molybdopterin biosynthesis MoaE subunit"/>
    <property type="match status" value="1"/>
</dbReference>
<dbReference type="CDD" id="cd00756">
    <property type="entry name" value="MoaE"/>
    <property type="match status" value="1"/>
</dbReference>
<dbReference type="AlphaFoldDB" id="A0A7Z0D6H3"/>
<dbReference type="InterPro" id="IPR036563">
    <property type="entry name" value="MoaE_sf"/>
</dbReference>
<keyword evidence="2" id="KW-1185">Reference proteome</keyword>
<reference evidence="1 2" key="1">
    <citation type="submission" date="2020-07" db="EMBL/GenBank/DDBJ databases">
        <title>Sequencing the genomes of 1000 actinobacteria strains.</title>
        <authorList>
            <person name="Klenk H.-P."/>
        </authorList>
    </citation>
    <scope>NUCLEOTIDE SEQUENCE [LARGE SCALE GENOMIC DNA]</scope>
    <source>
        <strain evidence="1 2">DSM 103164</strain>
    </source>
</reference>
<dbReference type="Proteomes" id="UP000527616">
    <property type="component" value="Unassembled WGS sequence"/>
</dbReference>
<protein>
    <submittedName>
        <fullName evidence="1">Molybdopterin synthase catalytic subunit</fullName>
        <ecNumber evidence="1">2.8.1.12</ecNumber>
    </submittedName>
</protein>
<name>A0A7Z0D6H3_9ACTN</name>
<dbReference type="EC" id="2.8.1.12" evidence="1"/>
<dbReference type="EMBL" id="JACBZS010000001">
    <property type="protein sequence ID" value="NYI69764.1"/>
    <property type="molecule type" value="Genomic_DNA"/>
</dbReference>
<dbReference type="Pfam" id="PF02391">
    <property type="entry name" value="MoaE"/>
    <property type="match status" value="1"/>
</dbReference>
<dbReference type="RefSeq" id="WP_343045817.1">
    <property type="nucleotide sequence ID" value="NZ_JACBZS010000001.1"/>
</dbReference>
<dbReference type="GO" id="GO:0006777">
    <property type="term" value="P:Mo-molybdopterin cofactor biosynthetic process"/>
    <property type="evidence" value="ECO:0007669"/>
    <property type="project" value="InterPro"/>
</dbReference>